<dbReference type="Proteomes" id="UP001268683">
    <property type="component" value="Chromosome"/>
</dbReference>
<keyword evidence="1" id="KW-0326">Glycosidase</keyword>
<dbReference type="Gene3D" id="1.10.340.30">
    <property type="entry name" value="Hypothetical protein, domain 2"/>
    <property type="match status" value="1"/>
</dbReference>
<gene>
    <name evidence="1" type="ORF">QGN29_13475</name>
</gene>
<dbReference type="InterPro" id="IPR052891">
    <property type="entry name" value="DNA-3mA_glycosylase"/>
</dbReference>
<dbReference type="AlphaFoldDB" id="A0AA52HAF8"/>
<reference evidence="1" key="1">
    <citation type="submission" date="2023-04" db="EMBL/GenBank/DDBJ databases">
        <title>Complete genome sequence of Temperatibacter marinus.</title>
        <authorList>
            <person name="Rong J.-C."/>
            <person name="Yi M.-L."/>
            <person name="Zhao Q."/>
        </authorList>
    </citation>
    <scope>NUCLEOTIDE SEQUENCE</scope>
    <source>
        <strain evidence="1">NBRC 110045</strain>
    </source>
</reference>
<dbReference type="InterPro" id="IPR005019">
    <property type="entry name" value="Adenine_glyco"/>
</dbReference>
<keyword evidence="2" id="KW-1185">Reference proteome</keyword>
<evidence type="ECO:0000313" key="1">
    <source>
        <dbReference type="EMBL" id="WND02558.1"/>
    </source>
</evidence>
<dbReference type="Pfam" id="PF03352">
    <property type="entry name" value="Adenine_glyco"/>
    <property type="match status" value="1"/>
</dbReference>
<dbReference type="RefSeq" id="WP_310798393.1">
    <property type="nucleotide sequence ID" value="NZ_CP123872.1"/>
</dbReference>
<sequence>MTASFQSIMDRALLRKGGEKALQALLEDIPQTHAFEEIPDDRVLSMMCRVINQAGFNWSVITKKWPQFEEAYFGFDVDKLVQLSPDEWEAYVKDKRVVRNWQKIKAVWENARFVSHISEEHGSFARFMASYGADQQIDLMAYLKKHGSRLGGNTGMFLLRFLGKDSFILSRDVIWAIRDAGVDIAENPTSKRDLTAIQATFNQWHKETGLSYTYLSRIASYSIGTDNSANKIQSELKKLGLDA</sequence>
<dbReference type="GO" id="GO:0006284">
    <property type="term" value="P:base-excision repair"/>
    <property type="evidence" value="ECO:0007669"/>
    <property type="project" value="InterPro"/>
</dbReference>
<organism evidence="1 2">
    <name type="scientific">Temperatibacter marinus</name>
    <dbReference type="NCBI Taxonomy" id="1456591"/>
    <lineage>
        <taxon>Bacteria</taxon>
        <taxon>Pseudomonadati</taxon>
        <taxon>Pseudomonadota</taxon>
        <taxon>Alphaproteobacteria</taxon>
        <taxon>Kordiimonadales</taxon>
        <taxon>Temperatibacteraceae</taxon>
        <taxon>Temperatibacter</taxon>
    </lineage>
</organism>
<protein>
    <submittedName>
        <fullName evidence="1">DNA-3-methyladenine glycosylase I</fullName>
        <ecNumber evidence="1">3.2.2.20</ecNumber>
    </submittedName>
</protein>
<dbReference type="SUPFAM" id="SSF48150">
    <property type="entry name" value="DNA-glycosylase"/>
    <property type="match status" value="1"/>
</dbReference>
<dbReference type="PANTHER" id="PTHR30037:SF3">
    <property type="entry name" value="BLR0857 PROTEIN"/>
    <property type="match status" value="1"/>
</dbReference>
<dbReference type="PANTHER" id="PTHR30037">
    <property type="entry name" value="DNA-3-METHYLADENINE GLYCOSYLASE 1"/>
    <property type="match status" value="1"/>
</dbReference>
<dbReference type="InterPro" id="IPR011257">
    <property type="entry name" value="DNA_glycosylase"/>
</dbReference>
<name>A0AA52HAF8_9PROT</name>
<keyword evidence="1" id="KW-0378">Hydrolase</keyword>
<evidence type="ECO:0000313" key="2">
    <source>
        <dbReference type="Proteomes" id="UP001268683"/>
    </source>
</evidence>
<dbReference type="KEGG" id="tmk:QGN29_13475"/>
<dbReference type="EC" id="3.2.2.20" evidence="1"/>
<accession>A0AA52HAF8</accession>
<dbReference type="EMBL" id="CP123872">
    <property type="protein sequence ID" value="WND02558.1"/>
    <property type="molecule type" value="Genomic_DNA"/>
</dbReference>
<dbReference type="GO" id="GO:0008725">
    <property type="term" value="F:DNA-3-methyladenine glycosylase activity"/>
    <property type="evidence" value="ECO:0007669"/>
    <property type="project" value="UniProtKB-EC"/>
</dbReference>
<proteinExistence type="predicted"/>